<feature type="region of interest" description="Disordered" evidence="1">
    <location>
        <begin position="64"/>
        <end position="93"/>
    </location>
</feature>
<evidence type="ECO:0000313" key="4">
    <source>
        <dbReference type="Proteomes" id="UP000198959"/>
    </source>
</evidence>
<sequence length="93" mass="9958">MTQRSSTPAPMEKKVKASAAWSYLLALAGLAIVNGTTDTTLITDLPDTVEIFVAPLVPALAAGSAGTWRGTRRVRTSASPDRRTDQHQRPRSP</sequence>
<evidence type="ECO:0000256" key="2">
    <source>
        <dbReference type="SAM" id="Phobius"/>
    </source>
</evidence>
<dbReference type="AlphaFoldDB" id="A0A1C6TKN2"/>
<organism evidence="3 4">
    <name type="scientific">Micromonospora pallida</name>
    <dbReference type="NCBI Taxonomy" id="145854"/>
    <lineage>
        <taxon>Bacteria</taxon>
        <taxon>Bacillati</taxon>
        <taxon>Actinomycetota</taxon>
        <taxon>Actinomycetes</taxon>
        <taxon>Micromonosporales</taxon>
        <taxon>Micromonosporaceae</taxon>
        <taxon>Micromonospora</taxon>
    </lineage>
</organism>
<evidence type="ECO:0000256" key="1">
    <source>
        <dbReference type="SAM" id="MobiDB-lite"/>
    </source>
</evidence>
<evidence type="ECO:0000313" key="3">
    <source>
        <dbReference type="EMBL" id="SCL42187.1"/>
    </source>
</evidence>
<keyword evidence="2" id="KW-1133">Transmembrane helix</keyword>
<keyword evidence="2" id="KW-0472">Membrane</keyword>
<protein>
    <submittedName>
        <fullName evidence="3">Uncharacterized protein</fullName>
    </submittedName>
</protein>
<accession>A0A1C6TKN2</accession>
<keyword evidence="2" id="KW-0812">Transmembrane</keyword>
<dbReference type="STRING" id="145854.GA0074692_6700"/>
<feature type="compositionally biased region" description="Basic and acidic residues" evidence="1">
    <location>
        <begin position="80"/>
        <end position="93"/>
    </location>
</feature>
<dbReference type="Proteomes" id="UP000198959">
    <property type="component" value="Unassembled WGS sequence"/>
</dbReference>
<name>A0A1C6TKN2_9ACTN</name>
<dbReference type="EMBL" id="FMHW01000002">
    <property type="protein sequence ID" value="SCL42187.1"/>
    <property type="molecule type" value="Genomic_DNA"/>
</dbReference>
<proteinExistence type="predicted"/>
<gene>
    <name evidence="3" type="ORF">GA0074692_6700</name>
</gene>
<feature type="transmembrane region" description="Helical" evidence="2">
    <location>
        <begin position="51"/>
        <end position="68"/>
    </location>
</feature>
<reference evidence="4" key="1">
    <citation type="submission" date="2016-06" db="EMBL/GenBank/DDBJ databases">
        <authorList>
            <person name="Varghese N."/>
            <person name="Submissions Spin"/>
        </authorList>
    </citation>
    <scope>NUCLEOTIDE SEQUENCE [LARGE SCALE GENOMIC DNA]</scope>
    <source>
        <strain evidence="4">DSM 43817</strain>
    </source>
</reference>
<keyword evidence="4" id="KW-1185">Reference proteome</keyword>